<protein>
    <submittedName>
        <fullName evidence="1">Uncharacterized protein</fullName>
    </submittedName>
</protein>
<evidence type="ECO:0000313" key="2">
    <source>
        <dbReference type="Proteomes" id="UP001148662"/>
    </source>
</evidence>
<dbReference type="EMBL" id="JANHOG010001449">
    <property type="protein sequence ID" value="KAJ3536901.1"/>
    <property type="molecule type" value="Genomic_DNA"/>
</dbReference>
<dbReference type="Proteomes" id="UP001148662">
    <property type="component" value="Unassembled WGS sequence"/>
</dbReference>
<name>A0ACC1SCN4_9APHY</name>
<sequence>MSSHLLPPVERRFVEVDDQVAVEDVWHDGLDVVAGEVTDNELSEEQSDGVLCDRTPRDPSTWGAEA</sequence>
<comment type="caution">
    <text evidence="1">The sequence shown here is derived from an EMBL/GenBank/DDBJ whole genome shotgun (WGS) entry which is preliminary data.</text>
</comment>
<evidence type="ECO:0000313" key="1">
    <source>
        <dbReference type="EMBL" id="KAJ3536901.1"/>
    </source>
</evidence>
<reference evidence="1" key="1">
    <citation type="submission" date="2022-07" db="EMBL/GenBank/DDBJ databases">
        <title>Genome Sequence of Phlebia brevispora.</title>
        <authorList>
            <person name="Buettner E."/>
        </authorList>
    </citation>
    <scope>NUCLEOTIDE SEQUENCE</scope>
    <source>
        <strain evidence="1">MPL23</strain>
    </source>
</reference>
<keyword evidence="2" id="KW-1185">Reference proteome</keyword>
<organism evidence="1 2">
    <name type="scientific">Phlebia brevispora</name>
    <dbReference type="NCBI Taxonomy" id="194682"/>
    <lineage>
        <taxon>Eukaryota</taxon>
        <taxon>Fungi</taxon>
        <taxon>Dikarya</taxon>
        <taxon>Basidiomycota</taxon>
        <taxon>Agaricomycotina</taxon>
        <taxon>Agaricomycetes</taxon>
        <taxon>Polyporales</taxon>
        <taxon>Meruliaceae</taxon>
        <taxon>Phlebia</taxon>
    </lineage>
</organism>
<gene>
    <name evidence="1" type="ORF">NM688_g6772</name>
</gene>
<accession>A0ACC1SCN4</accession>
<proteinExistence type="predicted"/>